<evidence type="ECO:0000313" key="7">
    <source>
        <dbReference type="Proteomes" id="UP000034852"/>
    </source>
</evidence>
<keyword evidence="3" id="KW-0687">Ribonucleoprotein</keyword>
<accession>A0A0G0H017</accession>
<feature type="compositionally biased region" description="Basic residues" evidence="5">
    <location>
        <begin position="1"/>
        <end position="16"/>
    </location>
</feature>
<dbReference type="SUPFAM" id="SSF57829">
    <property type="entry name" value="Zn-binding ribosomal proteins"/>
    <property type="match status" value="1"/>
</dbReference>
<dbReference type="GO" id="GO:0006412">
    <property type="term" value="P:translation"/>
    <property type="evidence" value="ECO:0007669"/>
    <property type="project" value="InterPro"/>
</dbReference>
<evidence type="ECO:0000256" key="1">
    <source>
        <dbReference type="ARBA" id="ARBA00008560"/>
    </source>
</evidence>
<dbReference type="GO" id="GO:0015934">
    <property type="term" value="C:large ribosomal subunit"/>
    <property type="evidence" value="ECO:0007669"/>
    <property type="project" value="InterPro"/>
</dbReference>
<dbReference type="InterPro" id="IPR011332">
    <property type="entry name" value="Ribosomal_zn-bd"/>
</dbReference>
<evidence type="ECO:0000256" key="4">
    <source>
        <dbReference type="ARBA" id="ARBA00035178"/>
    </source>
</evidence>
<dbReference type="Pfam" id="PF01783">
    <property type="entry name" value="Ribosomal_L32p"/>
    <property type="match status" value="1"/>
</dbReference>
<dbReference type="InterPro" id="IPR002677">
    <property type="entry name" value="Ribosomal_bL32"/>
</dbReference>
<sequence>MGALPKRRGSKRRVGNRRSQDALKKPTLVRDPETGELKR</sequence>
<evidence type="ECO:0000313" key="6">
    <source>
        <dbReference type="EMBL" id="KKQ35567.1"/>
    </source>
</evidence>
<organism evidence="6 7">
    <name type="scientific">candidate division WS6 bacterium GW2011_GWA2_37_6</name>
    <dbReference type="NCBI Taxonomy" id="1619087"/>
    <lineage>
        <taxon>Bacteria</taxon>
        <taxon>Candidatus Dojkabacteria</taxon>
    </lineage>
</organism>
<dbReference type="Proteomes" id="UP000034852">
    <property type="component" value="Unassembled WGS sequence"/>
</dbReference>
<dbReference type="EMBL" id="LBTH01000022">
    <property type="protein sequence ID" value="KKQ35567.1"/>
    <property type="molecule type" value="Genomic_DNA"/>
</dbReference>
<protein>
    <recommendedName>
        <fullName evidence="4">Large ribosomal subunit protein bL32</fullName>
    </recommendedName>
</protein>
<evidence type="ECO:0000256" key="3">
    <source>
        <dbReference type="ARBA" id="ARBA00023274"/>
    </source>
</evidence>
<dbReference type="AlphaFoldDB" id="A0A0G0H017"/>
<dbReference type="NCBIfam" id="TIGR01031">
    <property type="entry name" value="rpmF_bact"/>
    <property type="match status" value="1"/>
</dbReference>
<reference evidence="6 7" key="1">
    <citation type="journal article" date="2015" name="Nature">
        <title>rRNA introns, odd ribosomes, and small enigmatic genomes across a large radiation of phyla.</title>
        <authorList>
            <person name="Brown C.T."/>
            <person name="Hug L.A."/>
            <person name="Thomas B.C."/>
            <person name="Sharon I."/>
            <person name="Castelle C.J."/>
            <person name="Singh A."/>
            <person name="Wilkins M.J."/>
            <person name="Williams K.H."/>
            <person name="Banfield J.F."/>
        </authorList>
    </citation>
    <scope>NUCLEOTIDE SEQUENCE [LARGE SCALE GENOMIC DNA]</scope>
</reference>
<gene>
    <name evidence="6" type="ORF">US52_C0022G0016</name>
</gene>
<feature type="region of interest" description="Disordered" evidence="5">
    <location>
        <begin position="1"/>
        <end position="39"/>
    </location>
</feature>
<feature type="compositionally biased region" description="Basic and acidic residues" evidence="5">
    <location>
        <begin position="18"/>
        <end position="39"/>
    </location>
</feature>
<name>A0A0G0H017_9BACT</name>
<comment type="caution">
    <text evidence="6">The sequence shown here is derived from an EMBL/GenBank/DDBJ whole genome shotgun (WGS) entry which is preliminary data.</text>
</comment>
<comment type="similarity">
    <text evidence="1">Belongs to the bacterial ribosomal protein bL32 family.</text>
</comment>
<evidence type="ECO:0000256" key="2">
    <source>
        <dbReference type="ARBA" id="ARBA00022980"/>
    </source>
</evidence>
<evidence type="ECO:0000256" key="5">
    <source>
        <dbReference type="SAM" id="MobiDB-lite"/>
    </source>
</evidence>
<proteinExistence type="inferred from homology"/>
<keyword evidence="2" id="KW-0689">Ribosomal protein</keyword>
<feature type="non-terminal residue" evidence="6">
    <location>
        <position position="39"/>
    </location>
</feature>
<dbReference type="GO" id="GO:0003735">
    <property type="term" value="F:structural constituent of ribosome"/>
    <property type="evidence" value="ECO:0007669"/>
    <property type="project" value="InterPro"/>
</dbReference>